<dbReference type="SUPFAM" id="SSF53335">
    <property type="entry name" value="S-adenosyl-L-methionine-dependent methyltransferases"/>
    <property type="match status" value="1"/>
</dbReference>
<feature type="binding site" evidence="4">
    <location>
        <position position="117"/>
    </location>
    <ligand>
        <name>S-adenosyl-L-methionine</name>
        <dbReference type="ChEBI" id="CHEBI:59789"/>
    </ligand>
</feature>
<evidence type="ECO:0000313" key="5">
    <source>
        <dbReference type="EMBL" id="AZA14453.1"/>
    </source>
</evidence>
<dbReference type="Gene3D" id="3.40.50.150">
    <property type="entry name" value="Vaccinia Virus protein VP39"/>
    <property type="match status" value="1"/>
</dbReference>
<sequence length="232" mass="25264">MAKANLEKNPTEVSSMFDEVGQRYDITNTVLSLGIDRLWRNTSAARLAAQPGEDILDLAAGTAVSTLALQQAGAWPVACDFSKGMLRAGAKRDVVKVCGDGMNLPFADATFDAVTISFGLRNFQHLDKALAEIRRVIKPGGRLVITEFSTPTQRWFATAYDVYLKYVLTSVAKLVSSDPEAYLYLVESILAWPNQETLAKKMWDAGFVDVGWRNLTGGIVAIHAGEVPPAPQ</sequence>
<feature type="binding site" evidence="4">
    <location>
        <position position="62"/>
    </location>
    <ligand>
        <name>S-adenosyl-L-methionine</name>
        <dbReference type="ChEBI" id="CHEBI:59789"/>
    </ligand>
</feature>
<keyword evidence="2 4" id="KW-0808">Transferase</keyword>
<gene>
    <name evidence="5" type="primary">ubiE2</name>
    <name evidence="4" type="synonym">menG</name>
    <name evidence="5" type="ORF">CCHOA_10370</name>
</gene>
<comment type="function">
    <text evidence="4">Methyltransferase required for the conversion of demethylmenaquinol (DMKH2) to menaquinol (MKH2).</text>
</comment>
<dbReference type="RefSeq" id="WP_123929825.1">
    <property type="nucleotide sequence ID" value="NZ_CP033896.1"/>
</dbReference>
<dbReference type="PANTHER" id="PTHR43591:SF24">
    <property type="entry name" value="2-METHOXY-6-POLYPRENYL-1,4-BENZOQUINOL METHYLASE, MITOCHONDRIAL"/>
    <property type="match status" value="1"/>
</dbReference>
<dbReference type="PROSITE" id="PS51608">
    <property type="entry name" value="SAM_MT_UBIE"/>
    <property type="match status" value="1"/>
</dbReference>
<dbReference type="UniPathway" id="UPA00079">
    <property type="reaction ID" value="UER00169"/>
</dbReference>
<comment type="similarity">
    <text evidence="4">Belongs to the class I-like SAM-binding methyltransferase superfamily. MenG/UbiE family.</text>
</comment>
<feature type="binding site" evidence="4">
    <location>
        <begin position="100"/>
        <end position="101"/>
    </location>
    <ligand>
        <name>S-adenosyl-L-methionine</name>
        <dbReference type="ChEBI" id="CHEBI:59789"/>
    </ligand>
</feature>
<keyword evidence="5" id="KW-0830">Ubiquinone</keyword>
<dbReference type="InterPro" id="IPR023576">
    <property type="entry name" value="UbiE/COQ5_MeTrFase_CS"/>
</dbReference>
<dbReference type="KEGG" id="ccho:CCHOA_10370"/>
<dbReference type="AlphaFoldDB" id="A0A3G6J9L3"/>
<name>A0A3G6J9L3_9CORY</name>
<keyword evidence="4" id="KW-0474">Menaquinone biosynthesis</keyword>
<dbReference type="GO" id="GO:0043770">
    <property type="term" value="F:demethylmenaquinone methyltransferase activity"/>
    <property type="evidence" value="ECO:0007669"/>
    <property type="project" value="UniProtKB-UniRule"/>
</dbReference>
<dbReference type="InterPro" id="IPR004033">
    <property type="entry name" value="UbiE/COQ5_MeTrFase"/>
</dbReference>
<dbReference type="EMBL" id="CP033896">
    <property type="protein sequence ID" value="AZA14453.1"/>
    <property type="molecule type" value="Genomic_DNA"/>
</dbReference>
<dbReference type="Pfam" id="PF01209">
    <property type="entry name" value="Ubie_methyltran"/>
    <property type="match status" value="1"/>
</dbReference>
<dbReference type="EC" id="2.1.1.163" evidence="4"/>
<accession>A0A3G6J9L3</accession>
<keyword evidence="1 4" id="KW-0489">Methyltransferase</keyword>
<dbReference type="PANTHER" id="PTHR43591">
    <property type="entry name" value="METHYLTRANSFERASE"/>
    <property type="match status" value="1"/>
</dbReference>
<keyword evidence="6" id="KW-1185">Reference proteome</keyword>
<dbReference type="GO" id="GO:0032259">
    <property type="term" value="P:methylation"/>
    <property type="evidence" value="ECO:0007669"/>
    <property type="project" value="UniProtKB-KW"/>
</dbReference>
<dbReference type="NCBIfam" id="NF001241">
    <property type="entry name" value="PRK00216.1-2"/>
    <property type="match status" value="1"/>
</dbReference>
<dbReference type="HAMAP" id="MF_01813">
    <property type="entry name" value="MenG_UbiE_methyltr"/>
    <property type="match status" value="1"/>
</dbReference>
<evidence type="ECO:0000256" key="2">
    <source>
        <dbReference type="ARBA" id="ARBA00022679"/>
    </source>
</evidence>
<dbReference type="OrthoDB" id="9808140at2"/>
<comment type="catalytic activity">
    <reaction evidence="4">
        <text>a 2-demethylmenaquinol + S-adenosyl-L-methionine = a menaquinol + S-adenosyl-L-homocysteine + H(+)</text>
        <dbReference type="Rhea" id="RHEA:42640"/>
        <dbReference type="Rhea" id="RHEA-COMP:9539"/>
        <dbReference type="Rhea" id="RHEA-COMP:9563"/>
        <dbReference type="ChEBI" id="CHEBI:15378"/>
        <dbReference type="ChEBI" id="CHEBI:18151"/>
        <dbReference type="ChEBI" id="CHEBI:55437"/>
        <dbReference type="ChEBI" id="CHEBI:57856"/>
        <dbReference type="ChEBI" id="CHEBI:59789"/>
        <dbReference type="EC" id="2.1.1.163"/>
    </reaction>
</comment>
<dbReference type="InterPro" id="IPR029063">
    <property type="entry name" value="SAM-dependent_MTases_sf"/>
</dbReference>
<evidence type="ECO:0000256" key="4">
    <source>
        <dbReference type="HAMAP-Rule" id="MF_01813"/>
    </source>
</evidence>
<comment type="pathway">
    <text evidence="4">Quinol/quinone metabolism; menaquinone biosynthesis; menaquinol from 1,4-dihydroxy-2-naphthoate: step 2/2.</text>
</comment>
<proteinExistence type="inferred from homology"/>
<organism evidence="5 6">
    <name type="scientific">Corynebacterium choanae</name>
    <dbReference type="NCBI Taxonomy" id="1862358"/>
    <lineage>
        <taxon>Bacteria</taxon>
        <taxon>Bacillati</taxon>
        <taxon>Actinomycetota</taxon>
        <taxon>Actinomycetes</taxon>
        <taxon>Mycobacteriales</taxon>
        <taxon>Corynebacteriaceae</taxon>
        <taxon>Corynebacterium</taxon>
    </lineage>
</organism>
<dbReference type="Proteomes" id="UP000269019">
    <property type="component" value="Chromosome"/>
</dbReference>
<keyword evidence="3 4" id="KW-0949">S-adenosyl-L-methionine</keyword>
<dbReference type="PROSITE" id="PS01183">
    <property type="entry name" value="UBIE_1"/>
    <property type="match status" value="1"/>
</dbReference>
<dbReference type="NCBIfam" id="TIGR01934">
    <property type="entry name" value="MenG_MenH_UbiE"/>
    <property type="match status" value="1"/>
</dbReference>
<protein>
    <recommendedName>
        <fullName evidence="4">Demethylmenaquinone methyltransferase</fullName>
        <ecNumber evidence="4">2.1.1.163</ecNumber>
    </recommendedName>
</protein>
<evidence type="ECO:0000256" key="1">
    <source>
        <dbReference type="ARBA" id="ARBA00022603"/>
    </source>
</evidence>
<evidence type="ECO:0000313" key="6">
    <source>
        <dbReference type="Proteomes" id="UP000269019"/>
    </source>
</evidence>
<feature type="binding site" evidence="4">
    <location>
        <position position="80"/>
    </location>
    <ligand>
        <name>S-adenosyl-L-methionine</name>
        <dbReference type="ChEBI" id="CHEBI:59789"/>
    </ligand>
</feature>
<reference evidence="5 6" key="1">
    <citation type="submission" date="2018-11" db="EMBL/GenBank/DDBJ databases">
        <authorList>
            <person name="Kleinhagauer T."/>
            <person name="Glaeser S.P."/>
            <person name="Spergser J."/>
            <person name="Ruckert C."/>
            <person name="Kaempfer P."/>
            <person name="Busse H.-J."/>
        </authorList>
    </citation>
    <scope>NUCLEOTIDE SEQUENCE [LARGE SCALE GENOMIC DNA]</scope>
    <source>
        <strain evidence="5 6">200CH</strain>
    </source>
</reference>
<dbReference type="CDD" id="cd02440">
    <property type="entry name" value="AdoMet_MTases"/>
    <property type="match status" value="1"/>
</dbReference>
<evidence type="ECO:0000256" key="3">
    <source>
        <dbReference type="ARBA" id="ARBA00022691"/>
    </source>
</evidence>
<dbReference type="GO" id="GO:0009234">
    <property type="term" value="P:menaquinone biosynthetic process"/>
    <property type="evidence" value="ECO:0007669"/>
    <property type="project" value="UniProtKB-UniRule"/>
</dbReference>